<keyword evidence="1" id="KW-0175">Coiled coil</keyword>
<sequence>MKQLSCKKEKDDMKMTLEQYVKLREEKKALQTAEGEKYYNPEENETLEQY</sequence>
<protein>
    <submittedName>
        <fullName evidence="2">Uncharacterized protein</fullName>
    </submittedName>
</protein>
<dbReference type="EMBL" id="LXQA010196893">
    <property type="protein sequence ID" value="MCI32581.1"/>
    <property type="molecule type" value="Genomic_DNA"/>
</dbReference>
<comment type="caution">
    <text evidence="2">The sequence shown here is derived from an EMBL/GenBank/DDBJ whole genome shotgun (WGS) entry which is preliminary data.</text>
</comment>
<dbReference type="AlphaFoldDB" id="A0A392R7N7"/>
<dbReference type="Proteomes" id="UP000265520">
    <property type="component" value="Unassembled WGS sequence"/>
</dbReference>
<evidence type="ECO:0000313" key="3">
    <source>
        <dbReference type="Proteomes" id="UP000265520"/>
    </source>
</evidence>
<accession>A0A392R7N7</accession>
<reference evidence="2 3" key="1">
    <citation type="journal article" date="2018" name="Front. Plant Sci.">
        <title>Red Clover (Trifolium pratense) and Zigzag Clover (T. medium) - A Picture of Genomic Similarities and Differences.</title>
        <authorList>
            <person name="Dluhosova J."/>
            <person name="Istvanek J."/>
            <person name="Nedelnik J."/>
            <person name="Repkova J."/>
        </authorList>
    </citation>
    <scope>NUCLEOTIDE SEQUENCE [LARGE SCALE GENOMIC DNA]</scope>
    <source>
        <strain evidence="3">cv. 10/8</strain>
        <tissue evidence="2">Leaf</tissue>
    </source>
</reference>
<organism evidence="2 3">
    <name type="scientific">Trifolium medium</name>
    <dbReference type="NCBI Taxonomy" id="97028"/>
    <lineage>
        <taxon>Eukaryota</taxon>
        <taxon>Viridiplantae</taxon>
        <taxon>Streptophyta</taxon>
        <taxon>Embryophyta</taxon>
        <taxon>Tracheophyta</taxon>
        <taxon>Spermatophyta</taxon>
        <taxon>Magnoliopsida</taxon>
        <taxon>eudicotyledons</taxon>
        <taxon>Gunneridae</taxon>
        <taxon>Pentapetalae</taxon>
        <taxon>rosids</taxon>
        <taxon>fabids</taxon>
        <taxon>Fabales</taxon>
        <taxon>Fabaceae</taxon>
        <taxon>Papilionoideae</taxon>
        <taxon>50 kb inversion clade</taxon>
        <taxon>NPAAA clade</taxon>
        <taxon>Hologalegina</taxon>
        <taxon>IRL clade</taxon>
        <taxon>Trifolieae</taxon>
        <taxon>Trifolium</taxon>
    </lineage>
</organism>
<keyword evidence="3" id="KW-1185">Reference proteome</keyword>
<evidence type="ECO:0000256" key="1">
    <source>
        <dbReference type="SAM" id="Coils"/>
    </source>
</evidence>
<name>A0A392R7N7_9FABA</name>
<feature type="coiled-coil region" evidence="1">
    <location>
        <begin position="6"/>
        <end position="33"/>
    </location>
</feature>
<feature type="non-terminal residue" evidence="2">
    <location>
        <position position="50"/>
    </location>
</feature>
<proteinExistence type="predicted"/>
<evidence type="ECO:0000313" key="2">
    <source>
        <dbReference type="EMBL" id="MCI32581.1"/>
    </source>
</evidence>